<keyword evidence="2" id="KW-0812">Transmembrane</keyword>
<sequence>MATANNTIDDIVGWQSGPKDRGTVTLIWGCVTTIFACSWTILHLNVPALTDSGWTRLRRKAKWMAITILFPEFILSKAICDLRLALRELVEFDDYLRSDHNQVKWRTRYGTKWSAGEDEWSWRVEFPQHARWLYRLLFLKPPRQNAGKGLSPFSDTENEAVELNTRHNNHGEHERGQKEQQEKAEQEKVEQEIHNAQNSKTDSEQDLEASGGHGKESSPSNKSGQPQIASRPEQRTQLWTIVHSYFVQMGGLAYVNPYSERNTLDYFVLTPSKLTPRYQWSKPHPLEQLVLDRAGIEDKSKADSFVKSVAILQILWLVLNVIARAIKKLPITQIEIATIAFAVMAIFTYASNWWKPKDVSRPIRLVPRSFGVSSRSDATMDLMQSFMTRLQQPHWTLGYSRTIPDLRRVPNDWVWMEGQTPLFHHLLGISSLAFGSLHCIAWIFKFPTRTELLCWRVASVLSATLPGIALGLSMIIGYLRTVYIGRKRIPLLYHALQPLETVSEERWKHLITPKFKGWSNEAIGAFMAMPKDSNTDWEAEPSQKIIEEMRDSEIAQGGGPAYVDFIQVLQRFYEKWWRRQSVENQPPHYGEELFLECEQIVHSCRYYTARYQYDFQNFWRGYEGTVERKLGIPPASRSDTSCVDMIIKAYKETSEGIEKLESRLDLSRKVVEKLNGCGGIIYIACRLMTIVLLFTCLRAAPSGVYLVVPWTTFIPGIS</sequence>
<feature type="region of interest" description="Disordered" evidence="1">
    <location>
        <begin position="167"/>
        <end position="232"/>
    </location>
</feature>
<dbReference type="Proteomes" id="UP000265631">
    <property type="component" value="Unassembled WGS sequence"/>
</dbReference>
<feature type="transmembrane region" description="Helical" evidence="2">
    <location>
        <begin position="456"/>
        <end position="479"/>
    </location>
</feature>
<feature type="compositionally biased region" description="Basic and acidic residues" evidence="1">
    <location>
        <begin position="169"/>
        <end position="193"/>
    </location>
</feature>
<evidence type="ECO:0000313" key="4">
    <source>
        <dbReference type="Proteomes" id="UP000265631"/>
    </source>
</evidence>
<feature type="compositionally biased region" description="Polar residues" evidence="1">
    <location>
        <begin position="217"/>
        <end position="228"/>
    </location>
</feature>
<dbReference type="AlphaFoldDB" id="A0A395MM63"/>
<comment type="caution">
    <text evidence="3">The sequence shown here is derived from an EMBL/GenBank/DDBJ whole genome shotgun (WGS) entry which is preliminary data.</text>
</comment>
<accession>A0A395MM63</accession>
<dbReference type="PANTHER" id="PTHR35043">
    <property type="entry name" value="TRANSCRIPTION FACTOR DOMAIN-CONTAINING PROTEIN"/>
    <property type="match status" value="1"/>
</dbReference>
<feature type="transmembrane region" description="Helical" evidence="2">
    <location>
        <begin position="309"/>
        <end position="326"/>
    </location>
</feature>
<dbReference type="STRING" id="2594813.A0A395MM63"/>
<keyword evidence="4" id="KW-1185">Reference proteome</keyword>
<name>A0A395MM63_9HYPO</name>
<feature type="transmembrane region" description="Helical" evidence="2">
    <location>
        <begin position="332"/>
        <end position="354"/>
    </location>
</feature>
<keyword evidence="2" id="KW-0472">Membrane</keyword>
<dbReference type="PANTHER" id="PTHR35043:SF8">
    <property type="entry name" value="DUF4220 DOMAIN-CONTAINING PROTEIN"/>
    <property type="match status" value="1"/>
</dbReference>
<evidence type="ECO:0000256" key="1">
    <source>
        <dbReference type="SAM" id="MobiDB-lite"/>
    </source>
</evidence>
<proteinExistence type="predicted"/>
<evidence type="ECO:0000313" key="3">
    <source>
        <dbReference type="EMBL" id="RFN48463.1"/>
    </source>
</evidence>
<keyword evidence="2" id="KW-1133">Transmembrane helix</keyword>
<feature type="transmembrane region" description="Helical" evidence="2">
    <location>
        <begin position="26"/>
        <end position="50"/>
    </location>
</feature>
<dbReference type="EMBL" id="PXXK01000208">
    <property type="protein sequence ID" value="RFN48463.1"/>
    <property type="molecule type" value="Genomic_DNA"/>
</dbReference>
<gene>
    <name evidence="3" type="ORF">FIE12Z_7272</name>
</gene>
<protein>
    <submittedName>
        <fullName evidence="3">Uncharacterized protein</fullName>
    </submittedName>
</protein>
<feature type="transmembrane region" description="Helical" evidence="2">
    <location>
        <begin position="426"/>
        <end position="444"/>
    </location>
</feature>
<reference evidence="3 4" key="1">
    <citation type="journal article" date="2018" name="PLoS Pathog.">
        <title>Evolution of structural diversity of trichothecenes, a family of toxins produced by plant pathogenic and entomopathogenic fungi.</title>
        <authorList>
            <person name="Proctor R.H."/>
            <person name="McCormick S.P."/>
            <person name="Kim H.S."/>
            <person name="Cardoza R.E."/>
            <person name="Stanley A.M."/>
            <person name="Lindo L."/>
            <person name="Kelly A."/>
            <person name="Brown D.W."/>
            <person name="Lee T."/>
            <person name="Vaughan M.M."/>
            <person name="Alexander N.J."/>
            <person name="Busman M."/>
            <person name="Gutierrez S."/>
        </authorList>
    </citation>
    <scope>NUCLEOTIDE SEQUENCE [LARGE SCALE GENOMIC DNA]</scope>
    <source>
        <strain evidence="3 4">NRRL 13405</strain>
    </source>
</reference>
<organism evidence="3 4">
    <name type="scientific">Fusarium flagelliforme</name>
    <dbReference type="NCBI Taxonomy" id="2675880"/>
    <lineage>
        <taxon>Eukaryota</taxon>
        <taxon>Fungi</taxon>
        <taxon>Dikarya</taxon>
        <taxon>Ascomycota</taxon>
        <taxon>Pezizomycotina</taxon>
        <taxon>Sordariomycetes</taxon>
        <taxon>Hypocreomycetidae</taxon>
        <taxon>Hypocreales</taxon>
        <taxon>Nectriaceae</taxon>
        <taxon>Fusarium</taxon>
        <taxon>Fusarium incarnatum-equiseti species complex</taxon>
    </lineage>
</organism>
<evidence type="ECO:0000256" key="2">
    <source>
        <dbReference type="SAM" id="Phobius"/>
    </source>
</evidence>